<name>A0ACC0ASW9_CATRO</name>
<dbReference type="Proteomes" id="UP001060085">
    <property type="component" value="Linkage Group LG05"/>
</dbReference>
<dbReference type="EMBL" id="CM044705">
    <property type="protein sequence ID" value="KAI5664078.1"/>
    <property type="molecule type" value="Genomic_DNA"/>
</dbReference>
<reference evidence="2" key="1">
    <citation type="journal article" date="2023" name="Nat. Plants">
        <title>Single-cell RNA sequencing provides a high-resolution roadmap for understanding the multicellular compartmentation of specialized metabolism.</title>
        <authorList>
            <person name="Sun S."/>
            <person name="Shen X."/>
            <person name="Li Y."/>
            <person name="Li Y."/>
            <person name="Wang S."/>
            <person name="Li R."/>
            <person name="Zhang H."/>
            <person name="Shen G."/>
            <person name="Guo B."/>
            <person name="Wei J."/>
            <person name="Xu J."/>
            <person name="St-Pierre B."/>
            <person name="Chen S."/>
            <person name="Sun C."/>
        </authorList>
    </citation>
    <scope>NUCLEOTIDE SEQUENCE [LARGE SCALE GENOMIC DNA]</scope>
</reference>
<accession>A0ACC0ASW9</accession>
<comment type="caution">
    <text evidence="1">The sequence shown here is derived from an EMBL/GenBank/DDBJ whole genome shotgun (WGS) entry which is preliminary data.</text>
</comment>
<gene>
    <name evidence="1" type="ORF">M9H77_23401</name>
</gene>
<evidence type="ECO:0000313" key="1">
    <source>
        <dbReference type="EMBL" id="KAI5664078.1"/>
    </source>
</evidence>
<protein>
    <submittedName>
        <fullName evidence="1">Uncharacterized protein</fullName>
    </submittedName>
</protein>
<sequence length="95" mass="10835">MDSNMQQLADYVAKQMKRFNNLEFTVKEQDHLFTTLGKSFESLQTQVEGSIRQMASMTVNLSTLVNLVIEIGKKLEIRGKTIERATNSGEEMLYS</sequence>
<evidence type="ECO:0000313" key="2">
    <source>
        <dbReference type="Proteomes" id="UP001060085"/>
    </source>
</evidence>
<organism evidence="1 2">
    <name type="scientific">Catharanthus roseus</name>
    <name type="common">Madagascar periwinkle</name>
    <name type="synonym">Vinca rosea</name>
    <dbReference type="NCBI Taxonomy" id="4058"/>
    <lineage>
        <taxon>Eukaryota</taxon>
        <taxon>Viridiplantae</taxon>
        <taxon>Streptophyta</taxon>
        <taxon>Embryophyta</taxon>
        <taxon>Tracheophyta</taxon>
        <taxon>Spermatophyta</taxon>
        <taxon>Magnoliopsida</taxon>
        <taxon>eudicotyledons</taxon>
        <taxon>Gunneridae</taxon>
        <taxon>Pentapetalae</taxon>
        <taxon>asterids</taxon>
        <taxon>lamiids</taxon>
        <taxon>Gentianales</taxon>
        <taxon>Apocynaceae</taxon>
        <taxon>Rauvolfioideae</taxon>
        <taxon>Vinceae</taxon>
        <taxon>Catharanthinae</taxon>
        <taxon>Catharanthus</taxon>
    </lineage>
</organism>
<proteinExistence type="predicted"/>
<keyword evidence="2" id="KW-1185">Reference proteome</keyword>